<evidence type="ECO:0000256" key="1">
    <source>
        <dbReference type="SAM" id="MobiDB-lite"/>
    </source>
</evidence>
<dbReference type="CDD" id="cd15482">
    <property type="entry name" value="Sialidase_non-viral"/>
    <property type="match status" value="1"/>
</dbReference>
<dbReference type="PANTHER" id="PTHR47199:SF2">
    <property type="entry name" value="PHOTOSYSTEM II STABILITY_ASSEMBLY FACTOR HCF136, CHLOROPLASTIC"/>
    <property type="match status" value="1"/>
</dbReference>
<evidence type="ECO:0000313" key="4">
    <source>
        <dbReference type="Proteomes" id="UP001057134"/>
    </source>
</evidence>
<reference evidence="3" key="1">
    <citation type="submission" date="2018-02" db="EMBL/GenBank/DDBJ databases">
        <authorList>
            <person name="Kim S.-K."/>
            <person name="Jung H.-I."/>
            <person name="Lee S.-W."/>
        </authorList>
    </citation>
    <scope>NUCLEOTIDE SEQUENCE</scope>
    <source>
        <strain evidence="3">SK3146</strain>
    </source>
</reference>
<gene>
    <name evidence="3" type="primary">hcf136</name>
    <name evidence="3" type="ORF">SK3146_02316</name>
</gene>
<proteinExistence type="predicted"/>
<feature type="region of interest" description="Disordered" evidence="1">
    <location>
        <begin position="29"/>
        <end position="89"/>
    </location>
</feature>
<accession>A0ABY4RMH8</accession>
<name>A0ABY4RMH8_9BACL</name>
<feature type="signal peptide" evidence="2">
    <location>
        <begin position="1"/>
        <end position="21"/>
    </location>
</feature>
<dbReference type="InterPro" id="IPR002860">
    <property type="entry name" value="BNR_rpt"/>
</dbReference>
<feature type="chain" id="PRO_5045306726" evidence="2">
    <location>
        <begin position="22"/>
        <end position="431"/>
    </location>
</feature>
<dbReference type="Gene3D" id="2.130.10.10">
    <property type="entry name" value="YVTN repeat-like/Quinoprotein amine dehydrogenase"/>
    <property type="match status" value="2"/>
</dbReference>
<reference evidence="3" key="2">
    <citation type="journal article" date="2021" name="J Anim Sci Technol">
        <title>Complete genome sequence of Paenibacillus konkukensis sp. nov. SK3146 as a potential probiotic strain.</title>
        <authorList>
            <person name="Jung H.I."/>
            <person name="Park S."/>
            <person name="Niu K.M."/>
            <person name="Lee S.W."/>
            <person name="Kothari D."/>
            <person name="Yi K.J."/>
            <person name="Kim S.K."/>
        </authorList>
    </citation>
    <scope>NUCLEOTIDE SEQUENCE</scope>
    <source>
        <strain evidence="3">SK3146</strain>
    </source>
</reference>
<organism evidence="3 4">
    <name type="scientific">Paenibacillus konkukensis</name>
    <dbReference type="NCBI Taxonomy" id="2020716"/>
    <lineage>
        <taxon>Bacteria</taxon>
        <taxon>Bacillati</taxon>
        <taxon>Bacillota</taxon>
        <taxon>Bacilli</taxon>
        <taxon>Bacillales</taxon>
        <taxon>Paenibacillaceae</taxon>
        <taxon>Paenibacillus</taxon>
    </lineage>
</organism>
<dbReference type="RefSeq" id="WP_249865216.1">
    <property type="nucleotide sequence ID" value="NZ_CP027059.1"/>
</dbReference>
<dbReference type="SUPFAM" id="SSF110296">
    <property type="entry name" value="Oligoxyloglucan reducing end-specific cellobiohydrolase"/>
    <property type="match status" value="2"/>
</dbReference>
<dbReference type="InterPro" id="IPR015943">
    <property type="entry name" value="WD40/YVTN_repeat-like_dom_sf"/>
</dbReference>
<keyword evidence="4" id="KW-1185">Reference proteome</keyword>
<dbReference type="PROSITE" id="PS51257">
    <property type="entry name" value="PROKAR_LIPOPROTEIN"/>
    <property type="match status" value="1"/>
</dbReference>
<protein>
    <submittedName>
        <fullName evidence="3">Ycf48-like protein</fullName>
    </submittedName>
</protein>
<dbReference type="Proteomes" id="UP001057134">
    <property type="component" value="Chromosome"/>
</dbReference>
<feature type="compositionally biased region" description="Low complexity" evidence="1">
    <location>
        <begin position="42"/>
        <end position="78"/>
    </location>
</feature>
<dbReference type="EMBL" id="CP027059">
    <property type="protein sequence ID" value="UQZ83155.1"/>
    <property type="molecule type" value="Genomic_DNA"/>
</dbReference>
<dbReference type="Pfam" id="PF02012">
    <property type="entry name" value="BNR"/>
    <property type="match status" value="1"/>
</dbReference>
<keyword evidence="2" id="KW-0732">Signal</keyword>
<evidence type="ECO:0000256" key="2">
    <source>
        <dbReference type="SAM" id="SignalP"/>
    </source>
</evidence>
<evidence type="ECO:0000313" key="3">
    <source>
        <dbReference type="EMBL" id="UQZ83155.1"/>
    </source>
</evidence>
<sequence>MTFMKSSRLLILTAVFILALAAGCQHQPAAANTPANDSPAVSADQEPAAQQEESSAPPAASGGNGASDASGGAPADPSKPVQSSEHAANEVAVGSVQFVSATEGWTGGPGAVLHTKDGGKTWETQYQGAGSAQSFSFLNNQVGWAYVSPNREAGQAGKDGAQARLLHTGDGGAHWSAVAEAAPIGPDIRFISEQEGFSGNQYTADGGKTWTALPIPANTKGEPFFLTKDQGWAVTMKDSNYEIQLTKDGGKTWKPVWTHATVSQVTGATIRSTESSDVWVLLVGETGMNQTSYTLLHSKDEGKSWKPVVANSTAGGGPAPGYKINEQAGPKGPGTKPGQLIVVNPQTAFLTGVCPPCSDMGAVTVGWTQDGGITWTNGEQQLPGVEAEASFIDGKQGWIVIRGYDKPSVLYRTQDGGKKWDAVHTFGKPAS</sequence>
<dbReference type="PANTHER" id="PTHR47199">
    <property type="entry name" value="PHOTOSYSTEM II STABILITY/ASSEMBLY FACTOR HCF136, CHLOROPLASTIC"/>
    <property type="match status" value="1"/>
</dbReference>